<dbReference type="PANTHER" id="PTHR37953">
    <property type="entry name" value="UPF0127 PROTEIN MJ1496"/>
    <property type="match status" value="1"/>
</dbReference>
<dbReference type="EMBL" id="MFAT01000034">
    <property type="protein sequence ID" value="OGD86235.1"/>
    <property type="molecule type" value="Genomic_DNA"/>
</dbReference>
<dbReference type="InterPro" id="IPR038695">
    <property type="entry name" value="Saro_0823-like_sf"/>
</dbReference>
<evidence type="ECO:0000313" key="1">
    <source>
        <dbReference type="EMBL" id="OGD86235.1"/>
    </source>
</evidence>
<name>A0A1F5G332_9BACT</name>
<dbReference type="AlphaFoldDB" id="A0A1F5G332"/>
<protein>
    <recommendedName>
        <fullName evidence="3">DUF192 domain-containing protein</fullName>
    </recommendedName>
</protein>
<sequence>MNLKKDLAIVVGLFLLIAILIVFGKNFTSTTFITNNPIGTRSAQTREATPSYTNGKLNVKINNLTILAEVAKDDKIKTKGLAKRDELPIGEGMLFVFDKSGQHRIWMKDMRFPIDIIWIDSTKKIVDIKQNAVIEPNKDDDALTIYSPKTEALYILEINAGLASLNNLAIGSLVEFEL</sequence>
<evidence type="ECO:0000313" key="2">
    <source>
        <dbReference type="Proteomes" id="UP000176317"/>
    </source>
</evidence>
<dbReference type="InterPro" id="IPR003795">
    <property type="entry name" value="DUF192"/>
</dbReference>
<reference evidence="1 2" key="1">
    <citation type="journal article" date="2016" name="Nat. Commun.">
        <title>Thousands of microbial genomes shed light on interconnected biogeochemical processes in an aquifer system.</title>
        <authorList>
            <person name="Anantharaman K."/>
            <person name="Brown C.T."/>
            <person name="Hug L.A."/>
            <person name="Sharon I."/>
            <person name="Castelle C.J."/>
            <person name="Probst A.J."/>
            <person name="Thomas B.C."/>
            <person name="Singh A."/>
            <person name="Wilkins M.J."/>
            <person name="Karaoz U."/>
            <person name="Brodie E.L."/>
            <person name="Williams K.H."/>
            <person name="Hubbard S.S."/>
            <person name="Banfield J.F."/>
        </authorList>
    </citation>
    <scope>NUCLEOTIDE SEQUENCE [LARGE SCALE GENOMIC DNA]</scope>
</reference>
<organism evidence="1 2">
    <name type="scientific">Candidatus Curtissbacteria bacterium RBG_13_35_7</name>
    <dbReference type="NCBI Taxonomy" id="1797705"/>
    <lineage>
        <taxon>Bacteria</taxon>
        <taxon>Candidatus Curtissiibacteriota</taxon>
    </lineage>
</organism>
<comment type="caution">
    <text evidence="1">The sequence shown here is derived from an EMBL/GenBank/DDBJ whole genome shotgun (WGS) entry which is preliminary data.</text>
</comment>
<dbReference type="Pfam" id="PF02643">
    <property type="entry name" value="DUF192"/>
    <property type="match status" value="1"/>
</dbReference>
<evidence type="ECO:0008006" key="3">
    <source>
        <dbReference type="Google" id="ProtNLM"/>
    </source>
</evidence>
<gene>
    <name evidence="1" type="ORF">A2164_03890</name>
</gene>
<accession>A0A1F5G332</accession>
<dbReference type="Gene3D" id="2.60.120.1140">
    <property type="entry name" value="Protein of unknown function DUF192"/>
    <property type="match status" value="1"/>
</dbReference>
<dbReference type="Proteomes" id="UP000176317">
    <property type="component" value="Unassembled WGS sequence"/>
</dbReference>
<dbReference type="PANTHER" id="PTHR37953:SF1">
    <property type="entry name" value="UPF0127 PROTEIN MJ1496"/>
    <property type="match status" value="1"/>
</dbReference>
<proteinExistence type="predicted"/>